<evidence type="ECO:0000256" key="5">
    <source>
        <dbReference type="ARBA" id="ARBA00022840"/>
    </source>
</evidence>
<evidence type="ECO:0000256" key="4">
    <source>
        <dbReference type="ARBA" id="ARBA00022777"/>
    </source>
</evidence>
<keyword evidence="2" id="KW-0808">Transferase</keyword>
<sequence>MDENRKDSCEIDDEGDCEEIVPNEFAAPLSPRILEELIPSETLQGTSGVYLLSNSRGEGVAVFKVCCLPWSSLLLILVQPLDEERVPEDVTKWALVSGQCAPREEAAYAVSSRILGGYSGVPHTTVMKVRTPHGERLGSVQRYVPSSIDMSDRGPSGISANEVHKIGCLDILLFNVDRHEGNVLLRKSSNPNHRGSSQELFPIDHGLCLPEIVSPMTGPNLELLQNMYFAWQTWPQAKKPFLKCVKKMLEKQLSKEVFPDLVRGLMEELGSEKMKISAFTTLRVGALVLRETVKAGMNLYEIANFVRSTLPTLMSTAWEESRHAKQVEWETSTATEKDSDSRSSLPCFEKNAMVVYKNEPNQTRENCYKIWEAQFLSELEILMVQELQGKGGSEVIEGKDTVSSDEKESIFISAVQREPLVCHGSAVEELDTDGIALSIDKDNLSREGREPLSPDLQAVDDLVDRLGTVDLRGDEPLRPSPSKRKYLLLKPSVVSKRKTAKDRRMGDERRKSGARLKLLRRGWRNLMSHVKWCKQCRKDAAGLLKIWRMKLRGASRRMKIMCQSPGILLAIWLSRLSRLSNFPCLKGFTRAFLRTKLTV</sequence>
<protein>
    <recommendedName>
        <fullName evidence="6">PI3K/PI4K catalytic domain-containing protein</fullName>
    </recommendedName>
</protein>
<dbReference type="PANTHER" id="PTHR45800:SF11">
    <property type="entry name" value="PHOSPHATIDYLINOSITOL 3-KINASE-RELATED PROTEIN KINASE"/>
    <property type="match status" value="1"/>
</dbReference>
<organism evidence="7">
    <name type="scientific">Guillardia theta</name>
    <name type="common">Cryptophyte</name>
    <name type="synonym">Cryptomonas phi</name>
    <dbReference type="NCBI Taxonomy" id="55529"/>
    <lineage>
        <taxon>Eukaryota</taxon>
        <taxon>Cryptophyceae</taxon>
        <taxon>Pyrenomonadales</taxon>
        <taxon>Geminigeraceae</taxon>
        <taxon>Guillardia</taxon>
    </lineage>
</organism>
<dbReference type="InterPro" id="IPR000403">
    <property type="entry name" value="PI3/4_kinase_cat_dom"/>
</dbReference>
<evidence type="ECO:0000313" key="7">
    <source>
        <dbReference type="EMBL" id="CAE2257664.1"/>
    </source>
</evidence>
<evidence type="ECO:0000259" key="6">
    <source>
        <dbReference type="Pfam" id="PF00454"/>
    </source>
</evidence>
<dbReference type="AlphaFoldDB" id="A0A7S4JAQ7"/>
<reference evidence="7" key="1">
    <citation type="submission" date="2021-01" db="EMBL/GenBank/DDBJ databases">
        <authorList>
            <person name="Corre E."/>
            <person name="Pelletier E."/>
            <person name="Niang G."/>
            <person name="Scheremetjew M."/>
            <person name="Finn R."/>
            <person name="Kale V."/>
            <person name="Holt S."/>
            <person name="Cochrane G."/>
            <person name="Meng A."/>
            <person name="Brown T."/>
            <person name="Cohen L."/>
        </authorList>
    </citation>
    <scope>NUCLEOTIDE SEQUENCE</scope>
    <source>
        <strain evidence="7">CCMP 2712</strain>
    </source>
</reference>
<comment type="similarity">
    <text evidence="1">Belongs to the PI3/PI4-kinase family. Type II PI4K subfamily.</text>
</comment>
<dbReference type="PANTHER" id="PTHR45800">
    <property type="entry name" value="PHOSPHATIDYLINOSITOL 4-KINASE GAMMA"/>
    <property type="match status" value="1"/>
</dbReference>
<dbReference type="EMBL" id="HBKN01005140">
    <property type="protein sequence ID" value="CAE2257664.1"/>
    <property type="molecule type" value="Transcribed_RNA"/>
</dbReference>
<accession>A0A7S4JAQ7</accession>
<feature type="domain" description="PI3K/PI4K catalytic" evidence="6">
    <location>
        <begin position="160"/>
        <end position="250"/>
    </location>
</feature>
<dbReference type="Pfam" id="PF00454">
    <property type="entry name" value="PI3_PI4_kinase"/>
    <property type="match status" value="1"/>
</dbReference>
<keyword evidence="5" id="KW-0067">ATP-binding</keyword>
<evidence type="ECO:0000256" key="1">
    <source>
        <dbReference type="ARBA" id="ARBA00008941"/>
    </source>
</evidence>
<proteinExistence type="inferred from homology"/>
<keyword evidence="4" id="KW-0418">Kinase</keyword>
<keyword evidence="3" id="KW-0547">Nucleotide-binding</keyword>
<gene>
    <name evidence="7" type="ORF">GTHE00462_LOCUS4229</name>
</gene>
<dbReference type="InterPro" id="IPR044571">
    <property type="entry name" value="P4KG1-8"/>
</dbReference>
<dbReference type="GO" id="GO:0005524">
    <property type="term" value="F:ATP binding"/>
    <property type="evidence" value="ECO:0007669"/>
    <property type="project" value="UniProtKB-KW"/>
</dbReference>
<evidence type="ECO:0000256" key="2">
    <source>
        <dbReference type="ARBA" id="ARBA00022679"/>
    </source>
</evidence>
<name>A0A7S4JAQ7_GUITH</name>
<evidence type="ECO:0000256" key="3">
    <source>
        <dbReference type="ARBA" id="ARBA00022741"/>
    </source>
</evidence>
<dbReference type="GO" id="GO:0016301">
    <property type="term" value="F:kinase activity"/>
    <property type="evidence" value="ECO:0007669"/>
    <property type="project" value="UniProtKB-KW"/>
</dbReference>